<feature type="compositionally biased region" description="Basic and acidic residues" evidence="1">
    <location>
        <begin position="510"/>
        <end position="520"/>
    </location>
</feature>
<dbReference type="AlphaFoldDB" id="A0A5B0NYG5"/>
<feature type="compositionally biased region" description="Polar residues" evidence="1">
    <location>
        <begin position="467"/>
        <end position="485"/>
    </location>
</feature>
<comment type="caution">
    <text evidence="3">The sequence shown here is derived from an EMBL/GenBank/DDBJ whole genome shotgun (WGS) entry which is preliminary data.</text>
</comment>
<keyword evidence="4" id="KW-1185">Reference proteome</keyword>
<evidence type="ECO:0000313" key="2">
    <source>
        <dbReference type="EMBL" id="KAA1092630.1"/>
    </source>
</evidence>
<name>A0A5B0NYG5_PUCGR</name>
<gene>
    <name evidence="2" type="ORF">PGT21_009051</name>
    <name evidence="3" type="ORF">PGTUg99_023995</name>
</gene>
<accession>A0A5B0NYG5</accession>
<dbReference type="EMBL" id="VSWC01000080">
    <property type="protein sequence ID" value="KAA1092630.1"/>
    <property type="molecule type" value="Genomic_DNA"/>
</dbReference>
<proteinExistence type="predicted"/>
<feature type="compositionally biased region" description="Basic and acidic residues" evidence="1">
    <location>
        <begin position="486"/>
        <end position="501"/>
    </location>
</feature>
<feature type="compositionally biased region" description="Polar residues" evidence="1">
    <location>
        <begin position="24"/>
        <end position="34"/>
    </location>
</feature>
<evidence type="ECO:0000313" key="3">
    <source>
        <dbReference type="EMBL" id="KAA1093726.1"/>
    </source>
</evidence>
<dbReference type="Proteomes" id="UP000324748">
    <property type="component" value="Unassembled WGS sequence"/>
</dbReference>
<dbReference type="EMBL" id="VDEP01000373">
    <property type="protein sequence ID" value="KAA1093726.1"/>
    <property type="molecule type" value="Genomic_DNA"/>
</dbReference>
<feature type="compositionally biased region" description="Basic and acidic residues" evidence="1">
    <location>
        <begin position="63"/>
        <end position="77"/>
    </location>
</feature>
<protein>
    <submittedName>
        <fullName evidence="3">Uncharacterized protein</fullName>
    </submittedName>
</protein>
<feature type="region of interest" description="Disordered" evidence="1">
    <location>
        <begin position="1"/>
        <end position="95"/>
    </location>
</feature>
<feature type="region of interest" description="Disordered" evidence="1">
    <location>
        <begin position="389"/>
        <end position="520"/>
    </location>
</feature>
<evidence type="ECO:0000256" key="1">
    <source>
        <dbReference type="SAM" id="MobiDB-lite"/>
    </source>
</evidence>
<reference evidence="4 5" key="1">
    <citation type="submission" date="2019-05" db="EMBL/GenBank/DDBJ databases">
        <title>Emergence of the Ug99 lineage of the wheat stem rust pathogen through somatic hybridization.</title>
        <authorList>
            <person name="Li F."/>
            <person name="Upadhyaya N.M."/>
            <person name="Sperschneider J."/>
            <person name="Matny O."/>
            <person name="Nguyen-Phuc H."/>
            <person name="Mago R."/>
            <person name="Raley C."/>
            <person name="Miller M.E."/>
            <person name="Silverstein K.A.T."/>
            <person name="Henningsen E."/>
            <person name="Hirsch C.D."/>
            <person name="Visser B."/>
            <person name="Pretorius Z.A."/>
            <person name="Steffenson B.J."/>
            <person name="Schwessinger B."/>
            <person name="Dodds P.N."/>
            <person name="Figueroa M."/>
        </authorList>
    </citation>
    <scope>NUCLEOTIDE SEQUENCE [LARGE SCALE GENOMIC DNA]</scope>
    <source>
        <strain evidence="2">21-0</strain>
        <strain evidence="3 5">Ug99</strain>
    </source>
</reference>
<sequence length="520" mass="58668">MAEEMATRATRKTKKQVTREGDAQHTSTQSTLTDTIEEPTGLSTKNEHLSNDAQTVIDLSQVEGRDETRRDKSKDIDREDDDIEGRLTNNAGNLTEHLPKTLSTYRNLLSQSDDPGPLLVVNQAPNQISENPKATLSDKDILWNRICEAKSANDKTNAEFLLRIYLALPKDGPTSDTSPNLLAVPATIHRSNSATAALPTQRLPDKNINFFRGSVPNHCDIGFTPFFDKNIHEFRGPLPLTIFDKEWQEEAVSFHSGKRSKTDEKDGIYTGYKYPNEWTQSFSAWTNNFRSFLITYRDIYKIPEFADWIVEHKANVDKIIAADGFLTGFRYDMIVRANAFAYRVETDKGASVVDISIMRKEVREKAWATTRKLEELDFTDNPYAQGGVKFGFDPKTGRPKLAKGHKLSSDISSHIPNGPADKGGYRGSNTPRNRGGYRGRGPSEYNDQFFDDQRDVRYLSGDDDNRSWGQRNNYGGNRFNPNISNQHDDRNPNNSRGREQRGSGSRGQSGKKEVKEGKDL</sequence>
<organism evidence="3 5">
    <name type="scientific">Puccinia graminis f. sp. tritici</name>
    <dbReference type="NCBI Taxonomy" id="56615"/>
    <lineage>
        <taxon>Eukaryota</taxon>
        <taxon>Fungi</taxon>
        <taxon>Dikarya</taxon>
        <taxon>Basidiomycota</taxon>
        <taxon>Pucciniomycotina</taxon>
        <taxon>Pucciniomycetes</taxon>
        <taxon>Pucciniales</taxon>
        <taxon>Pucciniaceae</taxon>
        <taxon>Puccinia</taxon>
    </lineage>
</organism>
<evidence type="ECO:0000313" key="4">
    <source>
        <dbReference type="Proteomes" id="UP000324748"/>
    </source>
</evidence>
<feature type="compositionally biased region" description="Basic residues" evidence="1">
    <location>
        <begin position="397"/>
        <end position="406"/>
    </location>
</feature>
<evidence type="ECO:0000313" key="5">
    <source>
        <dbReference type="Proteomes" id="UP000325313"/>
    </source>
</evidence>
<dbReference type="Proteomes" id="UP000325313">
    <property type="component" value="Unassembled WGS sequence"/>
</dbReference>
<dbReference type="OrthoDB" id="2507145at2759"/>